<dbReference type="PANTHER" id="PTHR28025:SF1">
    <property type="entry name" value="DASH COMPLEX SUBUNIT DAD1"/>
    <property type="match status" value="1"/>
</dbReference>
<comment type="similarity">
    <text evidence="4">Belongs to the DASH complex DAD1 family.</text>
</comment>
<keyword evidence="12" id="KW-0206">Cytoskeleton</keyword>
<evidence type="ECO:0000256" key="16">
    <source>
        <dbReference type="ARBA" id="ARBA00030566"/>
    </source>
</evidence>
<dbReference type="PANTHER" id="PTHR28025">
    <property type="entry name" value="DASH COMPLEX SUBUNIT DAD1"/>
    <property type="match status" value="1"/>
</dbReference>
<dbReference type="GO" id="GO:0044732">
    <property type="term" value="C:mitotic spindle pole body"/>
    <property type="evidence" value="ECO:0007669"/>
    <property type="project" value="TreeGrafter"/>
</dbReference>
<dbReference type="GeneID" id="30158144"/>
<evidence type="ECO:0000256" key="2">
    <source>
        <dbReference type="ARBA" id="ARBA00004186"/>
    </source>
</evidence>
<evidence type="ECO:0000256" key="10">
    <source>
        <dbReference type="ARBA" id="ARBA00022776"/>
    </source>
</evidence>
<keyword evidence="13" id="KW-0539">Nucleus</keyword>
<dbReference type="RefSeq" id="XP_018990223.1">
    <property type="nucleotide sequence ID" value="XM_019141416.1"/>
</dbReference>
<reference evidence="18 19" key="1">
    <citation type="submission" date="2016-06" db="EMBL/GenBank/DDBJ databases">
        <title>Evolution of pathogenesis and genome organization in the Tremellales.</title>
        <authorList>
            <person name="Cuomo C."/>
            <person name="Litvintseva A."/>
            <person name="Heitman J."/>
            <person name="Chen Y."/>
            <person name="Sun S."/>
            <person name="Springer D."/>
            <person name="Dromer F."/>
            <person name="Young S."/>
            <person name="Zeng Q."/>
            <person name="Chapman S."/>
            <person name="Gujja S."/>
            <person name="Saif S."/>
            <person name="Birren B."/>
        </authorList>
    </citation>
    <scope>NUCLEOTIDE SEQUENCE [LARGE SCALE GENOMIC DNA]</scope>
    <source>
        <strain evidence="18 19">CBS 6039</strain>
    </source>
</reference>
<dbReference type="GO" id="GO:0051010">
    <property type="term" value="F:microtubule plus-end binding"/>
    <property type="evidence" value="ECO:0007669"/>
    <property type="project" value="TreeGrafter"/>
</dbReference>
<evidence type="ECO:0000256" key="11">
    <source>
        <dbReference type="ARBA" id="ARBA00022838"/>
    </source>
</evidence>
<dbReference type="InterPro" id="IPR013958">
    <property type="entry name" value="DASH_Dad1"/>
</dbReference>
<comment type="subcellular location">
    <subcellularLocation>
        <location evidence="3">Chromosome</location>
        <location evidence="3">Centromere</location>
        <location evidence="3">Kinetochore</location>
    </subcellularLocation>
    <subcellularLocation>
        <location evidence="2">Cytoplasm</location>
        <location evidence="2">Cytoskeleton</location>
        <location evidence="2">Spindle</location>
    </subcellularLocation>
    <subcellularLocation>
        <location evidence="1">Nucleus</location>
    </subcellularLocation>
</comment>
<keyword evidence="10" id="KW-0498">Mitosis</keyword>
<evidence type="ECO:0000256" key="3">
    <source>
        <dbReference type="ARBA" id="ARBA00004629"/>
    </source>
</evidence>
<organism evidence="18 19">
    <name type="scientific">Cryptococcus amylolentus CBS 6039</name>
    <dbReference type="NCBI Taxonomy" id="1295533"/>
    <lineage>
        <taxon>Eukaryota</taxon>
        <taxon>Fungi</taxon>
        <taxon>Dikarya</taxon>
        <taxon>Basidiomycota</taxon>
        <taxon>Agaricomycotina</taxon>
        <taxon>Tremellomycetes</taxon>
        <taxon>Tremellales</taxon>
        <taxon>Cryptococcaceae</taxon>
        <taxon>Cryptococcus</taxon>
    </lineage>
</organism>
<evidence type="ECO:0000256" key="4">
    <source>
        <dbReference type="ARBA" id="ARBA00010146"/>
    </source>
</evidence>
<evidence type="ECO:0000256" key="5">
    <source>
        <dbReference type="ARBA" id="ARBA00020261"/>
    </source>
</evidence>
<evidence type="ECO:0000256" key="9">
    <source>
        <dbReference type="ARBA" id="ARBA00022701"/>
    </source>
</evidence>
<keyword evidence="19" id="KW-1185">Reference proteome</keyword>
<evidence type="ECO:0000256" key="8">
    <source>
        <dbReference type="ARBA" id="ARBA00022618"/>
    </source>
</evidence>
<dbReference type="GO" id="GO:0042729">
    <property type="term" value="C:DASH complex"/>
    <property type="evidence" value="ECO:0007669"/>
    <property type="project" value="InterPro"/>
</dbReference>
<dbReference type="GO" id="GO:0051301">
    <property type="term" value="P:cell division"/>
    <property type="evidence" value="ECO:0007669"/>
    <property type="project" value="UniProtKB-KW"/>
</dbReference>
<evidence type="ECO:0000313" key="19">
    <source>
        <dbReference type="Proteomes" id="UP000094065"/>
    </source>
</evidence>
<evidence type="ECO:0000256" key="17">
    <source>
        <dbReference type="SAM" id="MobiDB-lite"/>
    </source>
</evidence>
<accession>A0A1E3HDN0</accession>
<dbReference type="STRING" id="1295533.A0A1E3HDN0"/>
<keyword evidence="15" id="KW-0137">Centromere</keyword>
<proteinExistence type="inferred from homology"/>
<feature type="compositionally biased region" description="Polar residues" evidence="17">
    <location>
        <begin position="96"/>
        <end position="107"/>
    </location>
</feature>
<dbReference type="GO" id="GO:0072686">
    <property type="term" value="C:mitotic spindle"/>
    <property type="evidence" value="ECO:0007669"/>
    <property type="project" value="InterPro"/>
</dbReference>
<dbReference type="OrthoDB" id="5566853at2759"/>
<evidence type="ECO:0000313" key="18">
    <source>
        <dbReference type="EMBL" id="ODN74442.1"/>
    </source>
</evidence>
<keyword evidence="9" id="KW-0493">Microtubule</keyword>
<keyword evidence="7" id="KW-0963">Cytoplasm</keyword>
<evidence type="ECO:0000256" key="12">
    <source>
        <dbReference type="ARBA" id="ARBA00023212"/>
    </source>
</evidence>
<name>A0A1E3HDN0_9TREE</name>
<keyword evidence="14" id="KW-0131">Cell cycle</keyword>
<dbReference type="EMBL" id="AWGJ01000011">
    <property type="protein sequence ID" value="ODN74442.1"/>
    <property type="molecule type" value="Genomic_DNA"/>
</dbReference>
<dbReference type="AlphaFoldDB" id="A0A1E3HDN0"/>
<keyword evidence="11" id="KW-0995">Kinetochore</keyword>
<comment type="caution">
    <text evidence="18">The sequence shown here is derived from an EMBL/GenBank/DDBJ whole genome shotgun (WGS) entry which is preliminary data.</text>
</comment>
<evidence type="ECO:0000256" key="14">
    <source>
        <dbReference type="ARBA" id="ARBA00023306"/>
    </source>
</evidence>
<evidence type="ECO:0000256" key="6">
    <source>
        <dbReference type="ARBA" id="ARBA00022454"/>
    </source>
</evidence>
<keyword evidence="6" id="KW-0158">Chromosome</keyword>
<evidence type="ECO:0000256" key="15">
    <source>
        <dbReference type="ARBA" id="ARBA00023328"/>
    </source>
</evidence>
<dbReference type="GO" id="GO:0005876">
    <property type="term" value="C:spindle microtubule"/>
    <property type="evidence" value="ECO:0007669"/>
    <property type="project" value="TreeGrafter"/>
</dbReference>
<keyword evidence="8" id="KW-0132">Cell division</keyword>
<dbReference type="Pfam" id="PF08649">
    <property type="entry name" value="DASH_Dad1"/>
    <property type="match status" value="1"/>
</dbReference>
<evidence type="ECO:0000256" key="7">
    <source>
        <dbReference type="ARBA" id="ARBA00022490"/>
    </source>
</evidence>
<sequence length="107" mass="11681">MSLSRPSTAYDLSTPQESLFDRERERLIEEISTNFEELMGNMNNLNRTLEQVYGVGRESTTVSALWGRFSSLIKEQQTELAASADVGVPGTGGANFATSTTTNPSKS</sequence>
<gene>
    <name evidence="18" type="ORF">L202_06835</name>
</gene>
<evidence type="ECO:0000256" key="13">
    <source>
        <dbReference type="ARBA" id="ARBA00023242"/>
    </source>
</evidence>
<evidence type="ECO:0000256" key="1">
    <source>
        <dbReference type="ARBA" id="ARBA00004123"/>
    </source>
</evidence>
<dbReference type="Proteomes" id="UP000094065">
    <property type="component" value="Unassembled WGS sequence"/>
</dbReference>
<feature type="region of interest" description="Disordered" evidence="17">
    <location>
        <begin position="84"/>
        <end position="107"/>
    </location>
</feature>
<protein>
    <recommendedName>
        <fullName evidence="5">DASH complex subunit DAD1</fullName>
    </recommendedName>
    <alternativeName>
        <fullName evidence="16">Outer kinetochore protein DAD1</fullName>
    </alternativeName>
</protein>